<dbReference type="Gene3D" id="3.30.1330.70">
    <property type="entry name" value="Holliday junction resolvase RusA"/>
    <property type="match status" value="1"/>
</dbReference>
<dbReference type="Proteomes" id="UP000217918">
    <property type="component" value="Unassembled WGS sequence"/>
</dbReference>
<name>A0A2A3TYL6_LEVBR</name>
<dbReference type="InterPro" id="IPR008822">
    <property type="entry name" value="Endonuclease_RusA-like"/>
</dbReference>
<accession>A0A2A3TYL6</accession>
<dbReference type="EMBL" id="NVYO01000001">
    <property type="protein sequence ID" value="PBQ23861.1"/>
    <property type="molecule type" value="Genomic_DNA"/>
</dbReference>
<dbReference type="GO" id="GO:0006281">
    <property type="term" value="P:DNA repair"/>
    <property type="evidence" value="ECO:0007669"/>
    <property type="project" value="InterPro"/>
</dbReference>
<evidence type="ECO:0000313" key="1">
    <source>
        <dbReference type="EMBL" id="PBQ23861.1"/>
    </source>
</evidence>
<reference evidence="1 2" key="1">
    <citation type="submission" date="2017-09" db="EMBL/GenBank/DDBJ databases">
        <title>Genome sequence of Lactobacillus brevis D7.</title>
        <authorList>
            <person name="Kwon M.-S."/>
            <person name="Lim S.K."/>
            <person name="Choi H.-J."/>
        </authorList>
    </citation>
    <scope>NUCLEOTIDE SEQUENCE [LARGE SCALE GENOMIC DNA]</scope>
    <source>
        <strain evidence="1 2">D7</strain>
    </source>
</reference>
<dbReference type="SUPFAM" id="SSF103084">
    <property type="entry name" value="Holliday junction resolvase RusA"/>
    <property type="match status" value="1"/>
</dbReference>
<dbReference type="Pfam" id="PF05866">
    <property type="entry name" value="RusA"/>
    <property type="match status" value="1"/>
</dbReference>
<dbReference type="GO" id="GO:0006310">
    <property type="term" value="P:DNA recombination"/>
    <property type="evidence" value="ECO:0007669"/>
    <property type="project" value="InterPro"/>
</dbReference>
<organism evidence="1 2">
    <name type="scientific">Levilactobacillus brevis</name>
    <name type="common">Lactobacillus brevis</name>
    <dbReference type="NCBI Taxonomy" id="1580"/>
    <lineage>
        <taxon>Bacteria</taxon>
        <taxon>Bacillati</taxon>
        <taxon>Bacillota</taxon>
        <taxon>Bacilli</taxon>
        <taxon>Lactobacillales</taxon>
        <taxon>Lactobacillaceae</taxon>
        <taxon>Levilactobacillus</taxon>
    </lineage>
</organism>
<dbReference type="GO" id="GO:0000287">
    <property type="term" value="F:magnesium ion binding"/>
    <property type="evidence" value="ECO:0007669"/>
    <property type="project" value="InterPro"/>
</dbReference>
<dbReference type="AlphaFoldDB" id="A0A2A3TYL6"/>
<protein>
    <submittedName>
        <fullName evidence="1">Holliday junction resolvase</fullName>
    </submittedName>
</protein>
<dbReference type="InterPro" id="IPR036614">
    <property type="entry name" value="RusA-like_sf"/>
</dbReference>
<gene>
    <name evidence="1" type="ORF">CNR29_07460</name>
</gene>
<evidence type="ECO:0000313" key="2">
    <source>
        <dbReference type="Proteomes" id="UP000217918"/>
    </source>
</evidence>
<comment type="caution">
    <text evidence="1">The sequence shown here is derived from an EMBL/GenBank/DDBJ whole genome shotgun (WGS) entry which is preliminary data.</text>
</comment>
<proteinExistence type="predicted"/>
<sequence>MSPVIELVVYGVPVEAARPKLSYKTRHAYDPEKSRAYKQYVSLEVSKQYHGDLIDEKPLSVHIAIYRPIQTSVSNIEHARRAQNVHRPIVKPDTSNYVKLIEDALTGVIWKDDNCIVDLTASKYYSDNPRIEVTVTEA</sequence>